<feature type="region of interest" description="Disordered" evidence="1">
    <location>
        <begin position="100"/>
        <end position="120"/>
    </location>
</feature>
<dbReference type="Proteomes" id="UP000059680">
    <property type="component" value="Chromosome 6"/>
</dbReference>
<organism evidence="2 3">
    <name type="scientific">Oryza sativa subsp. japonica</name>
    <name type="common">Rice</name>
    <dbReference type="NCBI Taxonomy" id="39947"/>
    <lineage>
        <taxon>Eukaryota</taxon>
        <taxon>Viridiplantae</taxon>
        <taxon>Streptophyta</taxon>
        <taxon>Embryophyta</taxon>
        <taxon>Tracheophyta</taxon>
        <taxon>Spermatophyta</taxon>
        <taxon>Magnoliopsida</taxon>
        <taxon>Liliopsida</taxon>
        <taxon>Poales</taxon>
        <taxon>Poaceae</taxon>
        <taxon>BOP clade</taxon>
        <taxon>Oryzoideae</taxon>
        <taxon>Oryzeae</taxon>
        <taxon>Oryzinae</taxon>
        <taxon>Oryza</taxon>
        <taxon>Oryza sativa</taxon>
    </lineage>
</organism>
<gene>
    <name evidence="2" type="ordered locus">Os06g0703700</name>
    <name evidence="2" type="ORF">OSNPB_060703700</name>
</gene>
<dbReference type="InParanoid" id="A0A0P0X0U9"/>
<protein>
    <submittedName>
        <fullName evidence="2">Os06g0703700 protein</fullName>
    </submittedName>
</protein>
<dbReference type="AlphaFoldDB" id="A0A0P0X0U9"/>
<dbReference type="Gramene" id="Os06t0703700-01">
    <property type="protein sequence ID" value="Os06t0703700-01"/>
    <property type="gene ID" value="Os06g0703700"/>
</dbReference>
<proteinExistence type="predicted"/>
<evidence type="ECO:0000313" key="3">
    <source>
        <dbReference type="Proteomes" id="UP000059680"/>
    </source>
</evidence>
<reference evidence="2 3" key="2">
    <citation type="journal article" date="2013" name="Plant Cell Physiol.">
        <title>Rice Annotation Project Database (RAP-DB): an integrative and interactive database for rice genomics.</title>
        <authorList>
            <person name="Sakai H."/>
            <person name="Lee S.S."/>
            <person name="Tanaka T."/>
            <person name="Numa H."/>
            <person name="Kim J."/>
            <person name="Kawahara Y."/>
            <person name="Wakimoto H."/>
            <person name="Yang C.C."/>
            <person name="Iwamoto M."/>
            <person name="Abe T."/>
            <person name="Yamada Y."/>
            <person name="Muto A."/>
            <person name="Inokuchi H."/>
            <person name="Ikemura T."/>
            <person name="Matsumoto T."/>
            <person name="Sasaki T."/>
            <person name="Itoh T."/>
        </authorList>
    </citation>
    <scope>NUCLEOTIDE SEQUENCE [LARGE SCALE GENOMIC DNA]</scope>
    <source>
        <strain evidence="3">cv. Nipponbare</strain>
    </source>
</reference>
<evidence type="ECO:0000313" key="2">
    <source>
        <dbReference type="EMBL" id="BAS99375.1"/>
    </source>
</evidence>
<sequence>DVGGHGVHGLLLQLPLGVHLARPHHGEPLRRRLVLLPHLRPVAHGEVPHPAHRRLVAGVVRAEPPQRETVGPPAPAEARQHPLLPLLHPVADGERVVVPPEAVDERHRRRPRDGADVRRGLPRLAARGAAEHHRHVVDEAERVHDHLPLDALHRVDHHGDGARVQLLEALLRGHVGAGEPAAEAGVGVVPPHHHLRPPRLPEHLQHLALERVVHRLHAHAGAALRHGEHVGDRHRVLVDELAQHQPHHLHRHAGSPVLEHLEEGEGGHVDLLRRVRLRLVAADGGHHRAQHVGVHRFSLQISSPRFDRSTINCTIARDIKR</sequence>
<dbReference type="PaxDb" id="39947-A0A0P0X0U9"/>
<feature type="non-terminal residue" evidence="2">
    <location>
        <position position="1"/>
    </location>
</feature>
<reference evidence="3" key="1">
    <citation type="journal article" date="2005" name="Nature">
        <title>The map-based sequence of the rice genome.</title>
        <authorList>
            <consortium name="International rice genome sequencing project (IRGSP)"/>
            <person name="Matsumoto T."/>
            <person name="Wu J."/>
            <person name="Kanamori H."/>
            <person name="Katayose Y."/>
            <person name="Fujisawa M."/>
            <person name="Namiki N."/>
            <person name="Mizuno H."/>
            <person name="Yamamoto K."/>
            <person name="Antonio B.A."/>
            <person name="Baba T."/>
            <person name="Sakata K."/>
            <person name="Nagamura Y."/>
            <person name="Aoki H."/>
            <person name="Arikawa K."/>
            <person name="Arita K."/>
            <person name="Bito T."/>
            <person name="Chiden Y."/>
            <person name="Fujitsuka N."/>
            <person name="Fukunaka R."/>
            <person name="Hamada M."/>
            <person name="Harada C."/>
            <person name="Hayashi A."/>
            <person name="Hijishita S."/>
            <person name="Honda M."/>
            <person name="Hosokawa S."/>
            <person name="Ichikawa Y."/>
            <person name="Idonuma A."/>
            <person name="Iijima M."/>
            <person name="Ikeda M."/>
            <person name="Ikeno M."/>
            <person name="Ito K."/>
            <person name="Ito S."/>
            <person name="Ito T."/>
            <person name="Ito Y."/>
            <person name="Ito Y."/>
            <person name="Iwabuchi A."/>
            <person name="Kamiya K."/>
            <person name="Karasawa W."/>
            <person name="Kurita K."/>
            <person name="Katagiri S."/>
            <person name="Kikuta A."/>
            <person name="Kobayashi H."/>
            <person name="Kobayashi N."/>
            <person name="Machita K."/>
            <person name="Maehara T."/>
            <person name="Masukawa M."/>
            <person name="Mizubayashi T."/>
            <person name="Mukai Y."/>
            <person name="Nagasaki H."/>
            <person name="Nagata Y."/>
            <person name="Naito S."/>
            <person name="Nakashima M."/>
            <person name="Nakama Y."/>
            <person name="Nakamichi Y."/>
            <person name="Nakamura M."/>
            <person name="Meguro A."/>
            <person name="Negishi M."/>
            <person name="Ohta I."/>
            <person name="Ohta T."/>
            <person name="Okamoto M."/>
            <person name="Ono N."/>
            <person name="Saji S."/>
            <person name="Sakaguchi M."/>
            <person name="Sakai K."/>
            <person name="Shibata M."/>
            <person name="Shimokawa T."/>
            <person name="Song J."/>
            <person name="Takazaki Y."/>
            <person name="Terasawa K."/>
            <person name="Tsugane M."/>
            <person name="Tsuji K."/>
            <person name="Ueda S."/>
            <person name="Waki K."/>
            <person name="Yamagata H."/>
            <person name="Yamamoto M."/>
            <person name="Yamamoto S."/>
            <person name="Yamane H."/>
            <person name="Yoshiki S."/>
            <person name="Yoshihara R."/>
            <person name="Yukawa K."/>
            <person name="Zhong H."/>
            <person name="Yano M."/>
            <person name="Yuan Q."/>
            <person name="Ouyang S."/>
            <person name="Liu J."/>
            <person name="Jones K.M."/>
            <person name="Gansberger K."/>
            <person name="Moffat K."/>
            <person name="Hill J."/>
            <person name="Bera J."/>
            <person name="Fadrosh D."/>
            <person name="Jin S."/>
            <person name="Johri S."/>
            <person name="Kim M."/>
            <person name="Overton L."/>
            <person name="Reardon M."/>
            <person name="Tsitrin T."/>
            <person name="Vuong H."/>
            <person name="Weaver B."/>
            <person name="Ciecko A."/>
            <person name="Tallon L."/>
            <person name="Jackson J."/>
            <person name="Pai G."/>
            <person name="Aken S.V."/>
            <person name="Utterback T."/>
            <person name="Reidmuller S."/>
            <person name="Feldblyum T."/>
            <person name="Hsiao J."/>
            <person name="Zismann V."/>
            <person name="Iobst S."/>
            <person name="de Vazeille A.R."/>
            <person name="Buell C.R."/>
            <person name="Ying K."/>
            <person name="Li Y."/>
            <person name="Lu T."/>
            <person name="Huang Y."/>
            <person name="Zhao Q."/>
            <person name="Feng Q."/>
            <person name="Zhang L."/>
            <person name="Zhu J."/>
            <person name="Weng Q."/>
            <person name="Mu J."/>
            <person name="Lu Y."/>
            <person name="Fan D."/>
            <person name="Liu Y."/>
            <person name="Guan J."/>
            <person name="Zhang Y."/>
            <person name="Yu S."/>
            <person name="Liu X."/>
            <person name="Zhang Y."/>
            <person name="Hong G."/>
            <person name="Han B."/>
            <person name="Choisne N."/>
            <person name="Demange N."/>
            <person name="Orjeda G."/>
            <person name="Samain S."/>
            <person name="Cattolico L."/>
            <person name="Pelletier E."/>
            <person name="Couloux A."/>
            <person name="Segurens B."/>
            <person name="Wincker P."/>
            <person name="D'Hont A."/>
            <person name="Scarpelli C."/>
            <person name="Weissenbach J."/>
            <person name="Salanoubat M."/>
            <person name="Quetier F."/>
            <person name="Yu Y."/>
            <person name="Kim H.R."/>
            <person name="Rambo T."/>
            <person name="Currie J."/>
            <person name="Collura K."/>
            <person name="Luo M."/>
            <person name="Yang T."/>
            <person name="Ammiraju J.S.S."/>
            <person name="Engler F."/>
            <person name="Soderlund C."/>
            <person name="Wing R.A."/>
            <person name="Palmer L.E."/>
            <person name="de la Bastide M."/>
            <person name="Spiegel L."/>
            <person name="Nascimento L."/>
            <person name="Zutavern T."/>
            <person name="O'Shaughnessy A."/>
            <person name="Dike S."/>
            <person name="Dedhia N."/>
            <person name="Preston R."/>
            <person name="Balija V."/>
            <person name="McCombie W.R."/>
            <person name="Chow T."/>
            <person name="Chen H."/>
            <person name="Chung M."/>
            <person name="Chen C."/>
            <person name="Shaw J."/>
            <person name="Wu H."/>
            <person name="Hsiao K."/>
            <person name="Chao Y."/>
            <person name="Chu M."/>
            <person name="Cheng C."/>
            <person name="Hour A."/>
            <person name="Lee P."/>
            <person name="Lin S."/>
            <person name="Lin Y."/>
            <person name="Liou J."/>
            <person name="Liu S."/>
            <person name="Hsing Y."/>
            <person name="Raghuvanshi S."/>
            <person name="Mohanty A."/>
            <person name="Bharti A.K."/>
            <person name="Gaur A."/>
            <person name="Gupta V."/>
            <person name="Kumar D."/>
            <person name="Ravi V."/>
            <person name="Vij S."/>
            <person name="Kapur A."/>
            <person name="Khurana P."/>
            <person name="Khurana P."/>
            <person name="Khurana J.P."/>
            <person name="Tyagi A.K."/>
            <person name="Gaikwad K."/>
            <person name="Singh A."/>
            <person name="Dalal V."/>
            <person name="Srivastava S."/>
            <person name="Dixit A."/>
            <person name="Pal A.K."/>
            <person name="Ghazi I.A."/>
            <person name="Yadav M."/>
            <person name="Pandit A."/>
            <person name="Bhargava A."/>
            <person name="Sureshbabu K."/>
            <person name="Batra K."/>
            <person name="Sharma T.R."/>
            <person name="Mohapatra T."/>
            <person name="Singh N.K."/>
            <person name="Messing J."/>
            <person name="Nelson A.B."/>
            <person name="Fuks G."/>
            <person name="Kavchok S."/>
            <person name="Keizer G."/>
            <person name="Linton E."/>
            <person name="Llaca V."/>
            <person name="Song R."/>
            <person name="Tanyolac B."/>
            <person name="Young S."/>
            <person name="Ho-Il K."/>
            <person name="Hahn J.H."/>
            <person name="Sangsakoo G."/>
            <person name="Vanavichit A."/>
            <person name="de Mattos Luiz.A.T."/>
            <person name="Zimmer P.D."/>
            <person name="Malone G."/>
            <person name="Dellagostin O."/>
            <person name="de Oliveira A.C."/>
            <person name="Bevan M."/>
            <person name="Bancroft I."/>
            <person name="Minx P."/>
            <person name="Cordum H."/>
            <person name="Wilson R."/>
            <person name="Cheng Z."/>
            <person name="Jin W."/>
            <person name="Jiang J."/>
            <person name="Leong S.A."/>
            <person name="Iwama H."/>
            <person name="Gojobori T."/>
            <person name="Itoh T."/>
            <person name="Niimura Y."/>
            <person name="Fujii Y."/>
            <person name="Habara T."/>
            <person name="Sakai H."/>
            <person name="Sato Y."/>
            <person name="Wilson G."/>
            <person name="Kumar K."/>
            <person name="McCouch S."/>
            <person name="Juretic N."/>
            <person name="Hoen D."/>
            <person name="Wright S."/>
            <person name="Bruskiewich R."/>
            <person name="Bureau T."/>
            <person name="Miyao A."/>
            <person name="Hirochika H."/>
            <person name="Nishikawa T."/>
            <person name="Kadowaki K."/>
            <person name="Sugiura M."/>
            <person name="Burr B."/>
            <person name="Sasaki T."/>
        </authorList>
    </citation>
    <scope>NUCLEOTIDE SEQUENCE [LARGE SCALE GENOMIC DNA]</scope>
    <source>
        <strain evidence="3">cv. Nipponbare</strain>
    </source>
</reference>
<reference evidence="2 3" key="3">
    <citation type="journal article" date="2013" name="Rice">
        <title>Improvement of the Oryza sativa Nipponbare reference genome using next generation sequence and optical map data.</title>
        <authorList>
            <person name="Kawahara Y."/>
            <person name="de la Bastide M."/>
            <person name="Hamilton J.P."/>
            <person name="Kanamori H."/>
            <person name="McCombie W.R."/>
            <person name="Ouyang S."/>
            <person name="Schwartz D.C."/>
            <person name="Tanaka T."/>
            <person name="Wu J."/>
            <person name="Zhou S."/>
            <person name="Childs K.L."/>
            <person name="Davidson R.M."/>
            <person name="Lin H."/>
            <person name="Quesada-Ocampo L."/>
            <person name="Vaillancourt B."/>
            <person name="Sakai H."/>
            <person name="Lee S.S."/>
            <person name="Kim J."/>
            <person name="Numa H."/>
            <person name="Itoh T."/>
            <person name="Buell C.R."/>
            <person name="Matsumoto T."/>
        </authorList>
    </citation>
    <scope>NUCLEOTIDE SEQUENCE [LARGE SCALE GENOMIC DNA]</scope>
    <source>
        <strain evidence="3">cv. Nipponbare</strain>
    </source>
</reference>
<accession>A0A0P0X0U9</accession>
<name>A0A0P0X0U9_ORYSJ</name>
<dbReference type="EMBL" id="AP014962">
    <property type="protein sequence ID" value="BAS99375.1"/>
    <property type="molecule type" value="Genomic_DNA"/>
</dbReference>
<keyword evidence="3" id="KW-1185">Reference proteome</keyword>
<evidence type="ECO:0000256" key="1">
    <source>
        <dbReference type="SAM" id="MobiDB-lite"/>
    </source>
</evidence>